<dbReference type="GO" id="GO:0097367">
    <property type="term" value="F:carbohydrate derivative binding"/>
    <property type="evidence" value="ECO:0007669"/>
    <property type="project" value="InterPro"/>
</dbReference>
<dbReference type="AlphaFoldDB" id="X0TTG8"/>
<proteinExistence type="predicted"/>
<evidence type="ECO:0000256" key="2">
    <source>
        <dbReference type="ARBA" id="ARBA00022490"/>
    </source>
</evidence>
<dbReference type="Pfam" id="PF00342">
    <property type="entry name" value="PGI"/>
    <property type="match status" value="1"/>
</dbReference>
<sequence length="276" mass="30238">RFENFVVLGIGGSALGNIALQAALNHPYYNLLDKKTRGGMPRIFVMDNVDPEYFGGLLDIIDPKKTLFNLISKSGGTAEPMSQFMVVREILRKKLGAKAKDHIIATTDKESGILREIVEKEDYESFVIPGNVGGRFSVFTPVGLLSAAMGGIDIAQLLAGAAAMDSRCSTASLTKNPAYRNAVVHYLADTKKGKSISVMMPYSNALYLIADWYRQLWAESLGKKFDVDKKVVNAGQTPIKALGATDQHSQAQLYVEGPNDKIFTLVGAEKYRREIK</sequence>
<evidence type="ECO:0000256" key="1">
    <source>
        <dbReference type="ARBA" id="ARBA00022432"/>
    </source>
</evidence>
<dbReference type="PROSITE" id="PS51463">
    <property type="entry name" value="P_GLUCOSE_ISOMERASE_3"/>
    <property type="match status" value="1"/>
</dbReference>
<dbReference type="SUPFAM" id="SSF53697">
    <property type="entry name" value="SIS domain"/>
    <property type="match status" value="1"/>
</dbReference>
<dbReference type="InterPro" id="IPR035476">
    <property type="entry name" value="SIS_PGI_1"/>
</dbReference>
<dbReference type="GO" id="GO:0005829">
    <property type="term" value="C:cytosol"/>
    <property type="evidence" value="ECO:0007669"/>
    <property type="project" value="TreeGrafter"/>
</dbReference>
<keyword evidence="4" id="KW-0413">Isomerase</keyword>
<dbReference type="PANTHER" id="PTHR11469">
    <property type="entry name" value="GLUCOSE-6-PHOSPHATE ISOMERASE"/>
    <property type="match status" value="1"/>
</dbReference>
<dbReference type="GO" id="GO:0051156">
    <property type="term" value="P:glucose 6-phosphate metabolic process"/>
    <property type="evidence" value="ECO:0007669"/>
    <property type="project" value="TreeGrafter"/>
</dbReference>
<dbReference type="EMBL" id="BARS01018078">
    <property type="protein sequence ID" value="GAF90481.1"/>
    <property type="molecule type" value="Genomic_DNA"/>
</dbReference>
<accession>X0TTG8</accession>
<evidence type="ECO:0000313" key="5">
    <source>
        <dbReference type="EMBL" id="GAF90481.1"/>
    </source>
</evidence>
<dbReference type="GO" id="GO:0006096">
    <property type="term" value="P:glycolytic process"/>
    <property type="evidence" value="ECO:0007669"/>
    <property type="project" value="UniProtKB-KW"/>
</dbReference>
<dbReference type="PRINTS" id="PR00662">
    <property type="entry name" value="G6PISOMERASE"/>
</dbReference>
<name>X0TTG8_9ZZZZ</name>
<dbReference type="InterPro" id="IPR046348">
    <property type="entry name" value="SIS_dom_sf"/>
</dbReference>
<dbReference type="Gene3D" id="3.40.50.10490">
    <property type="entry name" value="Glucose-6-phosphate isomerase like protein, domain 1"/>
    <property type="match status" value="2"/>
</dbReference>
<dbReference type="InterPro" id="IPR035482">
    <property type="entry name" value="SIS_PGI_2"/>
</dbReference>
<dbReference type="FunFam" id="3.40.50.10490:FF:000016">
    <property type="entry name" value="Glucose-6-phosphate isomerase"/>
    <property type="match status" value="1"/>
</dbReference>
<keyword evidence="1" id="KW-0312">Gluconeogenesis</keyword>
<evidence type="ECO:0000256" key="3">
    <source>
        <dbReference type="ARBA" id="ARBA00023152"/>
    </source>
</evidence>
<dbReference type="PANTHER" id="PTHR11469:SF1">
    <property type="entry name" value="GLUCOSE-6-PHOSPHATE ISOMERASE"/>
    <property type="match status" value="1"/>
</dbReference>
<keyword evidence="3" id="KW-0324">Glycolysis</keyword>
<dbReference type="InterPro" id="IPR001672">
    <property type="entry name" value="G6P_Isomerase"/>
</dbReference>
<dbReference type="CDD" id="cd05015">
    <property type="entry name" value="SIS_PGI_1"/>
    <property type="match status" value="1"/>
</dbReference>
<keyword evidence="2" id="KW-0963">Cytoplasm</keyword>
<organism evidence="5">
    <name type="scientific">marine sediment metagenome</name>
    <dbReference type="NCBI Taxonomy" id="412755"/>
    <lineage>
        <taxon>unclassified sequences</taxon>
        <taxon>metagenomes</taxon>
        <taxon>ecological metagenomes</taxon>
    </lineage>
</organism>
<feature type="non-terminal residue" evidence="5">
    <location>
        <position position="1"/>
    </location>
</feature>
<gene>
    <name evidence="5" type="ORF">S01H1_29477</name>
</gene>
<dbReference type="GO" id="GO:0004347">
    <property type="term" value="F:glucose-6-phosphate isomerase activity"/>
    <property type="evidence" value="ECO:0007669"/>
    <property type="project" value="InterPro"/>
</dbReference>
<evidence type="ECO:0000256" key="4">
    <source>
        <dbReference type="ARBA" id="ARBA00023235"/>
    </source>
</evidence>
<dbReference type="GO" id="GO:0048029">
    <property type="term" value="F:monosaccharide binding"/>
    <property type="evidence" value="ECO:0007669"/>
    <property type="project" value="TreeGrafter"/>
</dbReference>
<protein>
    <submittedName>
        <fullName evidence="5">Uncharacterized protein</fullName>
    </submittedName>
</protein>
<comment type="caution">
    <text evidence="5">The sequence shown here is derived from an EMBL/GenBank/DDBJ whole genome shotgun (WGS) entry which is preliminary data.</text>
</comment>
<reference evidence="5" key="1">
    <citation type="journal article" date="2014" name="Front. Microbiol.">
        <title>High frequency of phylogenetically diverse reductive dehalogenase-homologous genes in deep subseafloor sedimentary metagenomes.</title>
        <authorList>
            <person name="Kawai M."/>
            <person name="Futagami T."/>
            <person name="Toyoda A."/>
            <person name="Takaki Y."/>
            <person name="Nishi S."/>
            <person name="Hori S."/>
            <person name="Arai W."/>
            <person name="Tsubouchi T."/>
            <person name="Morono Y."/>
            <person name="Uchiyama I."/>
            <person name="Ito T."/>
            <person name="Fujiyama A."/>
            <person name="Inagaki F."/>
            <person name="Takami H."/>
        </authorList>
    </citation>
    <scope>NUCLEOTIDE SEQUENCE</scope>
    <source>
        <strain evidence="5">Expedition CK06-06</strain>
    </source>
</reference>
<dbReference type="CDD" id="cd05016">
    <property type="entry name" value="SIS_PGI_2"/>
    <property type="match status" value="1"/>
</dbReference>
<dbReference type="GO" id="GO:0006094">
    <property type="term" value="P:gluconeogenesis"/>
    <property type="evidence" value="ECO:0007669"/>
    <property type="project" value="UniProtKB-KW"/>
</dbReference>
<feature type="non-terminal residue" evidence="5">
    <location>
        <position position="276"/>
    </location>
</feature>